<dbReference type="InterPro" id="IPR029034">
    <property type="entry name" value="Cystine-knot_cytokine"/>
</dbReference>
<dbReference type="InterPro" id="IPR001839">
    <property type="entry name" value="TGF-b_C"/>
</dbReference>
<evidence type="ECO:0000256" key="6">
    <source>
        <dbReference type="RuleBase" id="RU000354"/>
    </source>
</evidence>
<dbReference type="Gene3D" id="2.10.90.10">
    <property type="entry name" value="Cystine-knot cytokines"/>
    <property type="match status" value="1"/>
</dbReference>
<evidence type="ECO:0000313" key="9">
    <source>
        <dbReference type="Proteomes" id="UP001208570"/>
    </source>
</evidence>
<dbReference type="GO" id="GO:0005125">
    <property type="term" value="F:cytokine activity"/>
    <property type="evidence" value="ECO:0007669"/>
    <property type="project" value="TreeGrafter"/>
</dbReference>
<dbReference type="GO" id="GO:0005615">
    <property type="term" value="C:extracellular space"/>
    <property type="evidence" value="ECO:0007669"/>
    <property type="project" value="TreeGrafter"/>
</dbReference>
<dbReference type="PANTHER" id="PTHR11848">
    <property type="entry name" value="TGF-BETA FAMILY"/>
    <property type="match status" value="1"/>
</dbReference>
<evidence type="ECO:0000256" key="2">
    <source>
        <dbReference type="ARBA" id="ARBA00006656"/>
    </source>
</evidence>
<dbReference type="CDD" id="cd13752">
    <property type="entry name" value="TGF_beta_INHB"/>
    <property type="match status" value="1"/>
</dbReference>
<dbReference type="Gene3D" id="2.60.120.970">
    <property type="match status" value="1"/>
</dbReference>
<evidence type="ECO:0000256" key="4">
    <source>
        <dbReference type="ARBA" id="ARBA00023030"/>
    </source>
</evidence>
<organism evidence="8 9">
    <name type="scientific">Paralvinella palmiformis</name>
    <dbReference type="NCBI Taxonomy" id="53620"/>
    <lineage>
        <taxon>Eukaryota</taxon>
        <taxon>Metazoa</taxon>
        <taxon>Spiralia</taxon>
        <taxon>Lophotrochozoa</taxon>
        <taxon>Annelida</taxon>
        <taxon>Polychaeta</taxon>
        <taxon>Sedentaria</taxon>
        <taxon>Canalipalpata</taxon>
        <taxon>Terebellida</taxon>
        <taxon>Terebelliformia</taxon>
        <taxon>Alvinellidae</taxon>
        <taxon>Paralvinella</taxon>
    </lineage>
</organism>
<comment type="caution">
    <text evidence="8">The sequence shown here is derived from an EMBL/GenBank/DDBJ whole genome shotgun (WGS) entry which is preliminary data.</text>
</comment>
<dbReference type="Pfam" id="PF00688">
    <property type="entry name" value="TGFb_propeptide"/>
    <property type="match status" value="1"/>
</dbReference>
<dbReference type="InterPro" id="IPR015615">
    <property type="entry name" value="TGF-beta-rel"/>
</dbReference>
<gene>
    <name evidence="8" type="ORF">LSH36_116g01006</name>
</gene>
<reference evidence="8" key="1">
    <citation type="journal article" date="2023" name="Mol. Biol. Evol.">
        <title>Third-Generation Sequencing Reveals the Adaptive Role of the Epigenome in Three Deep-Sea Polychaetes.</title>
        <authorList>
            <person name="Perez M."/>
            <person name="Aroh O."/>
            <person name="Sun Y."/>
            <person name="Lan Y."/>
            <person name="Juniper S.K."/>
            <person name="Young C.R."/>
            <person name="Angers B."/>
            <person name="Qian P.Y."/>
        </authorList>
    </citation>
    <scope>NUCLEOTIDE SEQUENCE</scope>
    <source>
        <strain evidence="8">P08H-3</strain>
    </source>
</reference>
<keyword evidence="3" id="KW-0964">Secreted</keyword>
<accession>A0AAD9JYK9</accession>
<dbReference type="InterPro" id="IPR017948">
    <property type="entry name" value="TGFb_CS"/>
</dbReference>
<dbReference type="Proteomes" id="UP001208570">
    <property type="component" value="Unassembled WGS sequence"/>
</dbReference>
<evidence type="ECO:0000256" key="1">
    <source>
        <dbReference type="ARBA" id="ARBA00004613"/>
    </source>
</evidence>
<comment type="subcellular location">
    <subcellularLocation>
        <location evidence="1">Secreted</location>
    </subcellularLocation>
</comment>
<dbReference type="PROSITE" id="PS51362">
    <property type="entry name" value="TGF_BETA_2"/>
    <property type="match status" value="1"/>
</dbReference>
<dbReference type="EMBL" id="JAODUP010000116">
    <property type="protein sequence ID" value="KAK2161447.1"/>
    <property type="molecule type" value="Genomic_DNA"/>
</dbReference>
<evidence type="ECO:0000313" key="8">
    <source>
        <dbReference type="EMBL" id="KAK2161447.1"/>
    </source>
</evidence>
<protein>
    <recommendedName>
        <fullName evidence="7">TGF-beta family profile domain-containing protein</fullName>
    </recommendedName>
</protein>
<dbReference type="InterPro" id="IPR001111">
    <property type="entry name" value="TGF-b_propeptide"/>
</dbReference>
<dbReference type="SUPFAM" id="SSF57501">
    <property type="entry name" value="Cystine-knot cytokines"/>
    <property type="match status" value="1"/>
</dbReference>
<name>A0AAD9JYK9_9ANNE</name>
<comment type="similarity">
    <text evidence="2 6">Belongs to the TGF-beta family.</text>
</comment>
<feature type="domain" description="TGF-beta family profile" evidence="7">
    <location>
        <begin position="291"/>
        <end position="412"/>
    </location>
</feature>
<dbReference type="Pfam" id="PF00019">
    <property type="entry name" value="TGF_beta"/>
    <property type="match status" value="1"/>
</dbReference>
<dbReference type="AlphaFoldDB" id="A0AAD9JYK9"/>
<keyword evidence="9" id="KW-1185">Reference proteome</keyword>
<dbReference type="PRINTS" id="PR00669">
    <property type="entry name" value="INHIBINA"/>
</dbReference>
<dbReference type="PANTHER" id="PTHR11848:SF262">
    <property type="entry name" value="LD29161P"/>
    <property type="match status" value="1"/>
</dbReference>
<evidence type="ECO:0000259" key="7">
    <source>
        <dbReference type="PROSITE" id="PS51362"/>
    </source>
</evidence>
<dbReference type="PROSITE" id="PS00250">
    <property type="entry name" value="TGF_BETA_1"/>
    <property type="match status" value="1"/>
</dbReference>
<dbReference type="GO" id="GO:0008083">
    <property type="term" value="F:growth factor activity"/>
    <property type="evidence" value="ECO:0007669"/>
    <property type="project" value="UniProtKB-KW"/>
</dbReference>
<proteinExistence type="inferred from homology"/>
<keyword evidence="4 6" id="KW-0339">Growth factor</keyword>
<dbReference type="SMART" id="SM00204">
    <property type="entry name" value="TGFB"/>
    <property type="match status" value="1"/>
</dbReference>
<keyword evidence="5" id="KW-1015">Disulfide bond</keyword>
<sequence>MIQRGIILILMGVSIVAVGTLGRHIDRIHNRASSLINHRRATADSVGRGLADDVTTSGSTCSACSGVEDDLNAEERRKLMIELAKIKLLKKLNLTEAPSFAAGYVKPLPAPILTTINREMQKDEPRTSKRHKSDEDLGVSVEKVVLVGEEEYYPDDVYLSRSRHFGFSLRNNLFRYDVRSAAFWISPVTDDITEATRCTLYVSDTHGPYRTTTELPGVTGRILAKGRLHSGMAEWMRFDITDNVQKWFRHRQPRRRLSVTSLGCPGRDGQQHGVPIRTINEYRPFVEMDTRRKVQRKRRSVDNARINGGCDLEQLYVNFTEIGWHTWIKQPPGYNANYCRGTCIHYNSLTTYSGIVREVIKSRPRNHTLESLIGPCCAAIETGSISILYVADPNQYIYEKLDDMVADKCDCR</sequence>
<evidence type="ECO:0000256" key="3">
    <source>
        <dbReference type="ARBA" id="ARBA00022525"/>
    </source>
</evidence>
<evidence type="ECO:0000256" key="5">
    <source>
        <dbReference type="ARBA" id="ARBA00023157"/>
    </source>
</evidence>